<dbReference type="OrthoDB" id="4159530at2759"/>
<dbReference type="AlphaFoldDB" id="A0A178D8G2"/>
<dbReference type="EMBL" id="LVCJ01000015">
    <property type="protein sequence ID" value="OAL37405.1"/>
    <property type="molecule type" value="Genomic_DNA"/>
</dbReference>
<name>A0A178D8G2_9EURO</name>
<dbReference type="PANTHER" id="PTHR38788:SF3">
    <property type="entry name" value="CLR5 DOMAIN-CONTAINING PROTEIN"/>
    <property type="match status" value="1"/>
</dbReference>
<dbReference type="Proteomes" id="UP000185904">
    <property type="component" value="Unassembled WGS sequence"/>
</dbReference>
<evidence type="ECO:0000259" key="1">
    <source>
        <dbReference type="Pfam" id="PF14420"/>
    </source>
</evidence>
<feature type="domain" description="Clr5" evidence="1">
    <location>
        <begin position="76"/>
        <end position="127"/>
    </location>
</feature>
<dbReference type="RefSeq" id="XP_022502417.1">
    <property type="nucleotide sequence ID" value="XM_022641557.1"/>
</dbReference>
<organism evidence="2 3">
    <name type="scientific">Fonsecaea nubica</name>
    <dbReference type="NCBI Taxonomy" id="856822"/>
    <lineage>
        <taxon>Eukaryota</taxon>
        <taxon>Fungi</taxon>
        <taxon>Dikarya</taxon>
        <taxon>Ascomycota</taxon>
        <taxon>Pezizomycotina</taxon>
        <taxon>Eurotiomycetes</taxon>
        <taxon>Chaetothyriomycetidae</taxon>
        <taxon>Chaetothyriales</taxon>
        <taxon>Herpotrichiellaceae</taxon>
        <taxon>Fonsecaea</taxon>
    </lineage>
</organism>
<dbReference type="InterPro" id="IPR025676">
    <property type="entry name" value="Clr5_dom"/>
</dbReference>
<evidence type="ECO:0000313" key="3">
    <source>
        <dbReference type="Proteomes" id="UP000185904"/>
    </source>
</evidence>
<dbReference type="Pfam" id="PF14420">
    <property type="entry name" value="Clr5"/>
    <property type="match status" value="1"/>
</dbReference>
<sequence>MALISQSAIHMCDDSGDFAIESNEDTDVHVAAPLDRSPDFVVNQQKVLKDFAPSSVQSQTPNSLPLRLRRPVIPSTVWERLRPFIHDLYIGQQLSLDEVRQRMKEQHNFDATEQMYKKRLRDWDLRKNYTQPQKLDAIKQLCEAPSETCANLSLYVNGVPLKERRLWRPVMQKRKPVVLAPRPSTVCRKNPRSRLPVRLRTPSPQRVQLQLGSETQNIESLLGHASSYYSWYLVKGPIKADYGTPQQLSQVFNQLRRGFSLLRRNDSMAFGLMDQSCSGFHALLKSQPFRLLPEVIFTLKYLHHIGSKYWEIGLSVLRFFASLANTTLGGSHPITNFATLLLKIDQEHLGSCLGLYAELLLDQTRSVRDDSVCMKIQLTIIDIFIASGQIDVESCLVRRLSYAIDLTNSVLTAERECLMNATVNLPAYEGEYLTVEKFLMQMLSRSIVVNGKQNGDFPSIFACAYLEKLYAHMKSPVESEKFFRLALEGAVQDSRFEILALLDNWEDVLLSFKKNKEAAQPGLTTSTFGRH</sequence>
<accession>A0A178D8G2</accession>
<proteinExistence type="predicted"/>
<gene>
    <name evidence="2" type="ORF">AYO20_03254</name>
</gene>
<keyword evidence="3" id="KW-1185">Reference proteome</keyword>
<protein>
    <recommendedName>
        <fullName evidence="1">Clr5 domain-containing protein</fullName>
    </recommendedName>
</protein>
<dbReference type="PANTHER" id="PTHR38788">
    <property type="entry name" value="CLR5 DOMAIN-CONTAINING PROTEIN"/>
    <property type="match status" value="1"/>
</dbReference>
<evidence type="ECO:0000313" key="2">
    <source>
        <dbReference type="EMBL" id="OAL37405.1"/>
    </source>
</evidence>
<reference evidence="2 3" key="1">
    <citation type="submission" date="2016-03" db="EMBL/GenBank/DDBJ databases">
        <title>The draft genome sequence of Fonsecaea nubica causative agent of cutaneous subcutaneous infection in human host.</title>
        <authorList>
            <person name="Costa F."/>
            <person name="Sybren D.H."/>
            <person name="Raittz R.T."/>
            <person name="Weiss V.A."/>
            <person name="Leao A.C."/>
            <person name="Gomes R."/>
            <person name="De Souza E.M."/>
            <person name="Pedrosa F.O."/>
            <person name="Steffens M.B."/>
            <person name="Bombassaro A."/>
            <person name="Tadra-Sfeir M.Z."/>
            <person name="Moreno L.F."/>
            <person name="Najafzadeh M.J."/>
            <person name="Felipe M.S."/>
            <person name="Teixeira M."/>
            <person name="Sun J."/>
            <person name="Xi L."/>
            <person name="Castro M.A."/>
            <person name="Vicente V.A."/>
        </authorList>
    </citation>
    <scope>NUCLEOTIDE SEQUENCE [LARGE SCALE GENOMIC DNA]</scope>
    <source>
        <strain evidence="2 3">CBS 269.64</strain>
    </source>
</reference>
<dbReference type="GeneID" id="34586676"/>
<comment type="caution">
    <text evidence="2">The sequence shown here is derived from an EMBL/GenBank/DDBJ whole genome shotgun (WGS) entry which is preliminary data.</text>
</comment>